<keyword evidence="5" id="KW-1185">Reference proteome</keyword>
<dbReference type="EMBL" id="LMWS01000018">
    <property type="protein sequence ID" value="KUN37730.1"/>
    <property type="molecule type" value="Genomic_DNA"/>
</dbReference>
<comment type="caution">
    <text evidence="4">The sequence shown here is derived from an EMBL/GenBank/DDBJ whole genome shotgun (WGS) entry which is preliminary data.</text>
</comment>
<keyword evidence="2" id="KW-0472">Membrane</keyword>
<dbReference type="InterPro" id="IPR000551">
    <property type="entry name" value="MerR-type_HTH_dom"/>
</dbReference>
<dbReference type="STRING" id="68231.AQJ30_15715"/>
<name>A0A101QXA1_9ACTN</name>
<sequence length="338" mass="36213">MPMVVAGVLGAWSTYGNITAVFHRKTAAFGVIAFGEGGAVTLAVVMVALTMLGQATPHLVRAGVWLVPAAAAATGAYVARNGAESAVFAVTPLSMTFAAEGLALIARRLFQYRTGVDADAQRRNERRAMRDAATLHKISWHGSLARHHASTRAKWWHQAAVWRLERTLRPTTATAAAQLIAVHDERVVRGAAGVLDAMYGDAPATAPELPAPPQQPEATPALDAMPAREQFVLDAHSDDALRLFEEPATPAAPQGPMRPAAVVQKAITPELASAVDDALRVVATDENMRLLTAQEVARQKGVTPGTVRSWVHRNKLTPARRDDDGRLHFHPNDVAELD</sequence>
<dbReference type="GO" id="GO:0003677">
    <property type="term" value="F:DNA binding"/>
    <property type="evidence" value="ECO:0007669"/>
    <property type="project" value="InterPro"/>
</dbReference>
<dbReference type="Pfam" id="PF13411">
    <property type="entry name" value="MerR_1"/>
    <property type="match status" value="1"/>
</dbReference>
<dbReference type="SUPFAM" id="SSF46955">
    <property type="entry name" value="Putative DNA-binding domain"/>
    <property type="match status" value="1"/>
</dbReference>
<protein>
    <recommendedName>
        <fullName evidence="3">HTH merR-type domain-containing protein</fullName>
    </recommendedName>
</protein>
<accession>A0A101QXA1</accession>
<gene>
    <name evidence="4" type="ORF">AQJ30_15715</name>
</gene>
<dbReference type="Gene3D" id="1.10.1660.10">
    <property type="match status" value="1"/>
</dbReference>
<dbReference type="InterPro" id="IPR009061">
    <property type="entry name" value="DNA-bd_dom_put_sf"/>
</dbReference>
<dbReference type="AlphaFoldDB" id="A0A101QXA1"/>
<feature type="transmembrane region" description="Helical" evidence="2">
    <location>
        <begin position="85"/>
        <end position="105"/>
    </location>
</feature>
<keyword evidence="2" id="KW-0812">Transmembrane</keyword>
<organism evidence="4 5">
    <name type="scientific">Streptomyces longwoodensis</name>
    <dbReference type="NCBI Taxonomy" id="68231"/>
    <lineage>
        <taxon>Bacteria</taxon>
        <taxon>Bacillati</taxon>
        <taxon>Actinomycetota</taxon>
        <taxon>Actinomycetes</taxon>
        <taxon>Kitasatosporales</taxon>
        <taxon>Streptomycetaceae</taxon>
        <taxon>Streptomyces</taxon>
    </lineage>
</organism>
<feature type="domain" description="HTH merR-type" evidence="3">
    <location>
        <begin position="292"/>
        <end position="337"/>
    </location>
</feature>
<reference evidence="4 5" key="1">
    <citation type="submission" date="2015-10" db="EMBL/GenBank/DDBJ databases">
        <title>Draft genome sequence of Streptomyces longwoodensis DSM 41677, type strain for the species Streptomyces longwoodensis.</title>
        <authorList>
            <person name="Ruckert C."/>
            <person name="Winkler A."/>
            <person name="Kalinowski J."/>
            <person name="Kampfer P."/>
            <person name="Glaeser S."/>
        </authorList>
    </citation>
    <scope>NUCLEOTIDE SEQUENCE [LARGE SCALE GENOMIC DNA]</scope>
    <source>
        <strain evidence="4 5">DSM 41677</strain>
    </source>
</reference>
<evidence type="ECO:0000313" key="5">
    <source>
        <dbReference type="Proteomes" id="UP000053271"/>
    </source>
</evidence>
<feature type="transmembrane region" description="Helical" evidence="2">
    <location>
        <begin position="59"/>
        <end position="79"/>
    </location>
</feature>
<feature type="region of interest" description="Disordered" evidence="1">
    <location>
        <begin position="319"/>
        <end position="338"/>
    </location>
</feature>
<keyword evidence="2" id="KW-1133">Transmembrane helix</keyword>
<feature type="transmembrane region" description="Helical" evidence="2">
    <location>
        <begin position="26"/>
        <end position="52"/>
    </location>
</feature>
<dbReference type="Proteomes" id="UP000053271">
    <property type="component" value="Unassembled WGS sequence"/>
</dbReference>
<evidence type="ECO:0000313" key="4">
    <source>
        <dbReference type="EMBL" id="KUN37730.1"/>
    </source>
</evidence>
<dbReference type="GO" id="GO:0006355">
    <property type="term" value="P:regulation of DNA-templated transcription"/>
    <property type="evidence" value="ECO:0007669"/>
    <property type="project" value="InterPro"/>
</dbReference>
<evidence type="ECO:0000256" key="2">
    <source>
        <dbReference type="SAM" id="Phobius"/>
    </source>
</evidence>
<evidence type="ECO:0000259" key="3">
    <source>
        <dbReference type="Pfam" id="PF13411"/>
    </source>
</evidence>
<proteinExistence type="predicted"/>
<evidence type="ECO:0000256" key="1">
    <source>
        <dbReference type="SAM" id="MobiDB-lite"/>
    </source>
</evidence>